<dbReference type="EMBL" id="VUYU01000004">
    <property type="protein sequence ID" value="NHZ33384.1"/>
    <property type="molecule type" value="Genomic_DNA"/>
</dbReference>
<keyword evidence="1" id="KW-0732">Signal</keyword>
<evidence type="ECO:0000313" key="3">
    <source>
        <dbReference type="Proteomes" id="UP000785613"/>
    </source>
</evidence>
<proteinExistence type="predicted"/>
<accession>A0ABX0LH99</accession>
<dbReference type="RefSeq" id="WP_167222991.1">
    <property type="nucleotide sequence ID" value="NZ_VUYU01000004.1"/>
</dbReference>
<protein>
    <recommendedName>
        <fullName evidence="4">MBG domain-containing protein</fullName>
    </recommendedName>
</protein>
<evidence type="ECO:0000313" key="2">
    <source>
        <dbReference type="EMBL" id="NHZ33384.1"/>
    </source>
</evidence>
<feature type="signal peptide" evidence="1">
    <location>
        <begin position="1"/>
        <end position="29"/>
    </location>
</feature>
<name>A0ABX0LH99_9BURK</name>
<reference evidence="2 3" key="1">
    <citation type="submission" date="2019-09" db="EMBL/GenBank/DDBJ databases">
        <title>Taxonomy of Antarctic Massilia spp.: description of Massilia rubra sp. nov., Massilia aquatica sp. nov., Massilia mucilaginosa sp. nov., Massilia frigida sp. nov. isolated from streams, lakes and regoliths.</title>
        <authorList>
            <person name="Holochova P."/>
            <person name="Sedlacek I."/>
            <person name="Kralova S."/>
            <person name="Maslanova I."/>
            <person name="Busse H.-J."/>
            <person name="Stankova E."/>
            <person name="Vrbovska V."/>
            <person name="Kovarovic V."/>
            <person name="Bartak M."/>
            <person name="Svec P."/>
            <person name="Pantucek R."/>
        </authorList>
    </citation>
    <scope>NUCLEOTIDE SEQUENCE [LARGE SCALE GENOMIC DNA]</scope>
    <source>
        <strain evidence="2 3">CCM 8692</strain>
    </source>
</reference>
<dbReference type="Proteomes" id="UP000785613">
    <property type="component" value="Unassembled WGS sequence"/>
</dbReference>
<feature type="chain" id="PRO_5047150430" description="MBG domain-containing protein" evidence="1">
    <location>
        <begin position="30"/>
        <end position="1001"/>
    </location>
</feature>
<keyword evidence="3" id="KW-1185">Reference proteome</keyword>
<gene>
    <name evidence="2" type="ORF">F0185_07240</name>
</gene>
<organism evidence="2 3">
    <name type="scientific">Massilia rubra</name>
    <dbReference type="NCBI Taxonomy" id="2607910"/>
    <lineage>
        <taxon>Bacteria</taxon>
        <taxon>Pseudomonadati</taxon>
        <taxon>Pseudomonadota</taxon>
        <taxon>Betaproteobacteria</taxon>
        <taxon>Burkholderiales</taxon>
        <taxon>Oxalobacteraceae</taxon>
        <taxon>Telluria group</taxon>
        <taxon>Massilia</taxon>
    </lineage>
</organism>
<sequence>MTYHMDRKRIGRSAVVAVALMGASSVAPAAPAKGTWGRTIGTLCFEGIPDTARRSTATSNDNGVEVAHFKVDYVHKDKEPWPLVRVFRDIPGVPHPLASCGELTGQVVFEGSVKRMAVDAGRETAAGEAKAVFYLPEGSLRIELVRAKAVMTLYGGSMQLGRSADKVTSGRAWISNAGPIVAQAGQPAQGGIALASWGRELAGARIVMPGTETAQTLDLTAGNSNTTVLLPLAGGAASFLDGVFSASNVPFTAASAAFPGVQFGTFKGAANAVALSASKGKVRFEARKLAYSAASARFAAPHSSVATGAAKGAIASLTASAGNGGDHIALDDVAIAGLHTDAGDCDYRYDGAPLAAAAACKLAVASAAAGAQGWRFEANKPSAAFAPAVVRSAGAVVLTSAVDGGAETFDGVVKDASVRLGALELDKQQVSLGNPAQQDKRLRMPFSFSAAPATGAWSLLLADGKLSVEGTLEQASARGALTLDPADAGAWAVDVDKDELVFSGKASVTHQPWLYGARPAFGALGLAFRAASDLHVTKDGATGTLYARAGALVLTDPVVTLGEQQGGMVLTGPHKFEGAVGLAIDLASGKGSIHDGLLHVSKVSLATRPGLAGDLGAIRIHQGEASVGELRANFDGGKGALSIKDVALKAERLESKPLAPDTGSGNQLAWSGVLQDGTGIESITGDIARRGDDGALTVENVVISNARLALADIRMGQGSALRFTGGKLALALERLADKELRASLLLTDSRLSSSTPSAHGKFDANVGIKSFSAQVTGGTPAAPTGQGRLLTTALQLQTDTSIEIRESCDGKPDFQGVPARAAIATGPIALDLVIDGGALKGQGAALVTLASLRSTASYECRAKLVNWVISKERRAYYDYPCPTWRKPFRMCDGWTMIAPEISVGFSRVIKVRSLDVAGMFSVMSLKLDGTGQIKACGKAGAIVPLADISYYIKPDSSLPLADKVIDAVTDFTARPFSSALVSGIGVLAGAILPNTSDGLCL</sequence>
<comment type="caution">
    <text evidence="2">The sequence shown here is derived from an EMBL/GenBank/DDBJ whole genome shotgun (WGS) entry which is preliminary data.</text>
</comment>
<evidence type="ECO:0008006" key="4">
    <source>
        <dbReference type="Google" id="ProtNLM"/>
    </source>
</evidence>
<evidence type="ECO:0000256" key="1">
    <source>
        <dbReference type="SAM" id="SignalP"/>
    </source>
</evidence>